<dbReference type="RefSeq" id="WP_003082165.1">
    <property type="nucleotide sequence ID" value="NZ_AEUW02000001.1"/>
</dbReference>
<name>G5JWB0_9STRE</name>
<sequence length="139" mass="15789">MWRIKAFTLLESLITLAVTSFILLSFSGGISRSFAKVEEQLFFLSFEQLYRDTQKLSISTRQMKVLTISNKEISNGSQVLEVPKNIKTVKKMALEFDQKGGNSSLTKIKFQTPEKIVTYQLYIGSGKYKKAESKSLYSP</sequence>
<dbReference type="STRING" id="764298.STRMA_1856"/>
<dbReference type="EMBL" id="AEUW02000001">
    <property type="protein sequence ID" value="EHJ53227.1"/>
    <property type="molecule type" value="Genomic_DNA"/>
</dbReference>
<dbReference type="AlphaFoldDB" id="G5JWB0"/>
<dbReference type="eggNOG" id="ENOG5033A38">
    <property type="taxonomic scope" value="Bacteria"/>
</dbReference>
<protein>
    <submittedName>
        <fullName evidence="1">Competence protein CglD</fullName>
    </submittedName>
</protein>
<dbReference type="NCBIfam" id="NF040982">
    <property type="entry name" value="ComGD"/>
    <property type="match status" value="1"/>
</dbReference>
<evidence type="ECO:0000313" key="1">
    <source>
        <dbReference type="EMBL" id="EHJ53227.1"/>
    </source>
</evidence>
<organism evidence="1 2">
    <name type="scientific">Streptococcus macacae NCTC 11558</name>
    <dbReference type="NCBI Taxonomy" id="764298"/>
    <lineage>
        <taxon>Bacteria</taxon>
        <taxon>Bacillati</taxon>
        <taxon>Bacillota</taxon>
        <taxon>Bacilli</taxon>
        <taxon>Lactobacillales</taxon>
        <taxon>Streptococcaceae</taxon>
        <taxon>Streptococcus</taxon>
    </lineage>
</organism>
<evidence type="ECO:0000313" key="2">
    <source>
        <dbReference type="Proteomes" id="UP000003573"/>
    </source>
</evidence>
<keyword evidence="2" id="KW-1185">Reference proteome</keyword>
<dbReference type="Proteomes" id="UP000003573">
    <property type="component" value="Unassembled WGS sequence"/>
</dbReference>
<accession>G5JWB0</accession>
<reference evidence="1 2" key="1">
    <citation type="journal article" date="2014" name="Int. J. Syst. Evol. Microbiol.">
        <title>Phylogenomics and the dynamic genome evolution of the genus Streptococcus.</title>
        <authorList>
            <consortium name="The Broad Institute Genome Sequencing Platform"/>
            <person name="Richards V.P."/>
            <person name="Palmer S.R."/>
            <person name="Pavinski Bitar P.D."/>
            <person name="Qin X."/>
            <person name="Weinstock G.M."/>
            <person name="Highlander S.K."/>
            <person name="Town C.D."/>
            <person name="Burne R.A."/>
            <person name="Stanhope M.J."/>
        </authorList>
    </citation>
    <scope>NUCLEOTIDE SEQUENCE [LARGE SCALE GENOMIC DNA]</scope>
    <source>
        <strain evidence="1 2">NCTC 11558</strain>
    </source>
</reference>
<comment type="caution">
    <text evidence="1">The sequence shown here is derived from an EMBL/GenBank/DDBJ whole genome shotgun (WGS) entry which is preliminary data.</text>
</comment>
<dbReference type="InterPro" id="IPR016785">
    <property type="entry name" value="ComGD"/>
</dbReference>
<gene>
    <name evidence="1" type="primary">cglD</name>
    <name evidence="1" type="ORF">STRMA_1856</name>
</gene>
<dbReference type="OrthoDB" id="2243810at2"/>
<proteinExistence type="predicted"/>